<dbReference type="RefSeq" id="WP_081753972.1">
    <property type="nucleotide sequence ID" value="NZ_CP049140.1"/>
</dbReference>
<evidence type="ECO:0000313" key="1">
    <source>
        <dbReference type="EMBL" id="QIE89219.1"/>
    </source>
</evidence>
<evidence type="ECO:0008006" key="3">
    <source>
        <dbReference type="Google" id="ProtNLM"/>
    </source>
</evidence>
<dbReference type="EMBL" id="CP049140">
    <property type="protein sequence ID" value="QIE89219.1"/>
    <property type="molecule type" value="Genomic_DNA"/>
</dbReference>
<dbReference type="KEGG" id="pnt:G5B91_24320"/>
<dbReference type="Proteomes" id="UP000501063">
    <property type="component" value="Chromosome"/>
</dbReference>
<evidence type="ECO:0000313" key="2">
    <source>
        <dbReference type="Proteomes" id="UP000501063"/>
    </source>
</evidence>
<sequence length="96" mass="11260">MQLISHYLHRPHAADCDCSVCFVTRLGPVLPNQWLCADCQPPGRPYRLDGRWLCRRRSFCVKHDPSRRPPKYWHVVYDSGKPTPFVPIREPFELEG</sequence>
<protein>
    <recommendedName>
        <fullName evidence="3">DUF5447 family protein</fullName>
    </recommendedName>
</protein>
<dbReference type="Pfam" id="PF17525">
    <property type="entry name" value="DUF5447"/>
    <property type="match status" value="1"/>
</dbReference>
<reference evidence="1 2" key="1">
    <citation type="submission" date="2020-02" db="EMBL/GenBank/DDBJ databases">
        <title>Integrative conjugative elements (ICEs) and plasmids drive adaptation of Pseudomonas nitroreducens strain HBP1 to wastewater environment.</title>
        <authorList>
            <person name="Sentchilo V."/>
            <person name="Carraro N."/>
            <person name="Bertelli C."/>
            <person name="van der Meer J.R."/>
        </authorList>
    </citation>
    <scope>NUCLEOTIDE SEQUENCE [LARGE SCALE GENOMIC DNA]</scope>
    <source>
        <strain evidence="1 2">HBP1</strain>
    </source>
</reference>
<dbReference type="InterPro" id="IPR035229">
    <property type="entry name" value="PflM"/>
</dbReference>
<organism evidence="1 2">
    <name type="scientific">Pseudomonas nitroreducens</name>
    <dbReference type="NCBI Taxonomy" id="46680"/>
    <lineage>
        <taxon>Bacteria</taxon>
        <taxon>Pseudomonadati</taxon>
        <taxon>Pseudomonadota</taxon>
        <taxon>Gammaproteobacteria</taxon>
        <taxon>Pseudomonadales</taxon>
        <taxon>Pseudomonadaceae</taxon>
        <taxon>Pseudomonas</taxon>
    </lineage>
</organism>
<dbReference type="AlphaFoldDB" id="A0A6G6J1M3"/>
<accession>A0A6G6J1M3</accession>
<proteinExistence type="predicted"/>
<gene>
    <name evidence="1" type="ORF">G5B91_24320</name>
</gene>
<name>A0A6G6J1M3_PSENT</name>